<dbReference type="STRING" id="69279.BG36_19130"/>
<evidence type="ECO:0000259" key="3">
    <source>
        <dbReference type="Pfam" id="PF16344"/>
    </source>
</evidence>
<dbReference type="Proteomes" id="UP000294958">
    <property type="component" value="Unassembled WGS sequence"/>
</dbReference>
<dbReference type="InterPro" id="IPR032623">
    <property type="entry name" value="FecR_N"/>
</dbReference>
<dbReference type="EMBL" id="SNZF01000038">
    <property type="protein sequence ID" value="TDR30940.1"/>
    <property type="molecule type" value="Genomic_DNA"/>
</dbReference>
<dbReference type="PATRIC" id="fig|69279.3.peg.4677"/>
<name>A0A011UZ66_9HYPH</name>
<dbReference type="AlphaFoldDB" id="A0A011UZ66"/>
<dbReference type="RefSeq" id="WP_084496670.1">
    <property type="nucleotide sequence ID" value="NZ_KK073914.1"/>
</dbReference>
<dbReference type="PANTHER" id="PTHR30273:SF2">
    <property type="entry name" value="PROTEIN FECR"/>
    <property type="match status" value="1"/>
</dbReference>
<dbReference type="InterPro" id="IPR032508">
    <property type="entry name" value="FecR_C"/>
</dbReference>
<feature type="domain" description="Protein FecR C-terminal" evidence="3">
    <location>
        <begin position="249"/>
        <end position="311"/>
    </location>
</feature>
<dbReference type="Pfam" id="PF04773">
    <property type="entry name" value="FecR"/>
    <property type="match status" value="1"/>
</dbReference>
<comment type="caution">
    <text evidence="4">The sequence shown here is derived from an EMBL/GenBank/DDBJ whole genome shotgun (WGS) entry which is preliminary data.</text>
</comment>
<organism evidence="4 6">
    <name type="scientific">Aquamicrobium defluvii</name>
    <dbReference type="NCBI Taxonomy" id="69279"/>
    <lineage>
        <taxon>Bacteria</taxon>
        <taxon>Pseudomonadati</taxon>
        <taxon>Pseudomonadota</taxon>
        <taxon>Alphaproteobacteria</taxon>
        <taxon>Hyphomicrobiales</taxon>
        <taxon>Phyllobacteriaceae</taxon>
        <taxon>Aquamicrobium</taxon>
    </lineage>
</organism>
<feature type="domain" description="FecR protein" evidence="1">
    <location>
        <begin position="113"/>
        <end position="205"/>
    </location>
</feature>
<accession>A0A011UZ66</accession>
<dbReference type="Gene3D" id="2.60.120.1440">
    <property type="match status" value="1"/>
</dbReference>
<dbReference type="EMBL" id="JENY01000043">
    <property type="protein sequence ID" value="EXL01460.1"/>
    <property type="molecule type" value="Genomic_DNA"/>
</dbReference>
<dbReference type="PANTHER" id="PTHR30273">
    <property type="entry name" value="PERIPLASMIC SIGNAL SENSOR AND SIGMA FACTOR ACTIVATOR FECR-RELATED"/>
    <property type="match status" value="1"/>
</dbReference>
<dbReference type="OrthoDB" id="9798846at2"/>
<dbReference type="Pfam" id="PF16220">
    <property type="entry name" value="DUF4880"/>
    <property type="match status" value="1"/>
</dbReference>
<reference evidence="4 6" key="1">
    <citation type="submission" date="2014-02" db="EMBL/GenBank/DDBJ databases">
        <title>Aquamicrobium defluvii Genome sequencing.</title>
        <authorList>
            <person name="Wang X."/>
        </authorList>
    </citation>
    <scope>NUCLEOTIDE SEQUENCE [LARGE SCALE GENOMIC DNA]</scope>
    <source>
        <strain evidence="4 6">W13Z1</strain>
    </source>
</reference>
<evidence type="ECO:0000313" key="5">
    <source>
        <dbReference type="EMBL" id="TDR30940.1"/>
    </source>
</evidence>
<dbReference type="InterPro" id="IPR012373">
    <property type="entry name" value="Ferrdict_sens_TM"/>
</dbReference>
<gene>
    <name evidence="4" type="ORF">BG36_19130</name>
    <name evidence="5" type="ORF">DES43_1387</name>
</gene>
<evidence type="ECO:0000313" key="4">
    <source>
        <dbReference type="EMBL" id="EXL01460.1"/>
    </source>
</evidence>
<sequence>MDAALEWFALLQGYPDDHRLRAKFEAWRRADTVNARAFAEVAGVWELAELDVIAGDLAGAVRGARTAGAVTTIRSPRRRSRTWTHAAMAAAASILIAVGARQYPAIMLNLRADYQTATGVQEEITLPDGSHMTLNTASAVALDFEGGKRSVTLLQGEAYFDVVPDPSRPFTVSAAFSEVEVKGTAFAARTGPKEDTVVLERGLVEVARLAAATDKVALRPGESVTATATSLSGVTSAHVATSLSWRHGRLVFENEPFAQVLGEISRYYSRSIFVTSDRIGNARVTGNYRLDNPERTIRSLAATVGATVTRIPGGILILR</sequence>
<evidence type="ECO:0000259" key="2">
    <source>
        <dbReference type="Pfam" id="PF16220"/>
    </source>
</evidence>
<keyword evidence="7" id="KW-1185">Reference proteome</keyword>
<dbReference type="PIRSF" id="PIRSF018266">
    <property type="entry name" value="FecR"/>
    <property type="match status" value="1"/>
</dbReference>
<dbReference type="HOGENOM" id="CLU_050192_0_1_5"/>
<dbReference type="Pfam" id="PF16344">
    <property type="entry name" value="FecR_C"/>
    <property type="match status" value="1"/>
</dbReference>
<feature type="domain" description="FecR N-terminal" evidence="2">
    <location>
        <begin position="2"/>
        <end position="42"/>
    </location>
</feature>
<dbReference type="Proteomes" id="UP000019849">
    <property type="component" value="Unassembled WGS sequence"/>
</dbReference>
<evidence type="ECO:0000259" key="1">
    <source>
        <dbReference type="Pfam" id="PF04773"/>
    </source>
</evidence>
<proteinExistence type="predicted"/>
<evidence type="ECO:0000313" key="7">
    <source>
        <dbReference type="Proteomes" id="UP000294958"/>
    </source>
</evidence>
<reference evidence="5 7" key="2">
    <citation type="submission" date="2019-03" db="EMBL/GenBank/DDBJ databases">
        <title>Genomic Encyclopedia of Type Strains, Phase IV (KMG-IV): sequencing the most valuable type-strain genomes for metagenomic binning, comparative biology and taxonomic classification.</title>
        <authorList>
            <person name="Goeker M."/>
        </authorList>
    </citation>
    <scope>NUCLEOTIDE SEQUENCE [LARGE SCALE GENOMIC DNA]</scope>
    <source>
        <strain evidence="5 7">DSM 11603</strain>
    </source>
</reference>
<evidence type="ECO:0000313" key="6">
    <source>
        <dbReference type="Proteomes" id="UP000019849"/>
    </source>
</evidence>
<dbReference type="GO" id="GO:0016989">
    <property type="term" value="F:sigma factor antagonist activity"/>
    <property type="evidence" value="ECO:0007669"/>
    <property type="project" value="TreeGrafter"/>
</dbReference>
<dbReference type="eggNOG" id="COG3712">
    <property type="taxonomic scope" value="Bacteria"/>
</dbReference>
<dbReference type="InterPro" id="IPR006860">
    <property type="entry name" value="FecR"/>
</dbReference>
<dbReference type="Gene3D" id="3.55.50.30">
    <property type="match status" value="1"/>
</dbReference>
<protein>
    <submittedName>
        <fullName evidence="5">FecR family protein</fullName>
    </submittedName>
    <submittedName>
        <fullName evidence="4">Iron dicitrate transport regulator FecR</fullName>
    </submittedName>
</protein>